<feature type="transmembrane region" description="Helical" evidence="9">
    <location>
        <begin position="107"/>
        <end position="126"/>
    </location>
</feature>
<keyword evidence="4 9" id="KW-0812">Transmembrane</keyword>
<evidence type="ECO:0000256" key="9">
    <source>
        <dbReference type="RuleBase" id="RU363032"/>
    </source>
</evidence>
<evidence type="ECO:0000256" key="8">
    <source>
        <dbReference type="ARBA" id="ARBA00023136"/>
    </source>
</evidence>
<feature type="domain" description="ABC transmembrane type-1" evidence="10">
    <location>
        <begin position="68"/>
        <end position="258"/>
    </location>
</feature>
<dbReference type="RefSeq" id="WP_176622711.1">
    <property type="nucleotide sequence ID" value="NZ_JABXXQ010000065.1"/>
</dbReference>
<dbReference type="GO" id="GO:0005886">
    <property type="term" value="C:plasma membrane"/>
    <property type="evidence" value="ECO:0007669"/>
    <property type="project" value="UniProtKB-SubCell"/>
</dbReference>
<reference evidence="12 14" key="1">
    <citation type="submission" date="2020-06" db="EMBL/GenBank/DDBJ databases">
        <title>Description of novel acetic acid bacteria.</title>
        <authorList>
            <person name="Sombolestani A."/>
        </authorList>
    </citation>
    <scope>NUCLEOTIDE SEQUENCE [LARGE SCALE GENOMIC DNA]</scope>
    <source>
        <strain evidence="12 14">LMG 26838</strain>
    </source>
</reference>
<name>A0A850NPG9_9PROT</name>
<proteinExistence type="inferred from homology"/>
<dbReference type="SUPFAM" id="SSF161098">
    <property type="entry name" value="MetI-like"/>
    <property type="match status" value="1"/>
</dbReference>
<dbReference type="EMBL" id="JACHXV010000009">
    <property type="protein sequence ID" value="MBB3174622.1"/>
    <property type="molecule type" value="Genomic_DNA"/>
</dbReference>
<feature type="transmembrane region" description="Helical" evidence="9">
    <location>
        <begin position="74"/>
        <end position="95"/>
    </location>
</feature>
<dbReference type="CDD" id="cd06261">
    <property type="entry name" value="TM_PBP2"/>
    <property type="match status" value="1"/>
</dbReference>
<keyword evidence="6" id="KW-0653">Protein transport</keyword>
<evidence type="ECO:0000313" key="14">
    <source>
        <dbReference type="Proteomes" id="UP000565205"/>
    </source>
</evidence>
<dbReference type="AlphaFoldDB" id="A0A850NPG9"/>
<sequence>MRRPDPMLVAGIGLATFVLLLSFIGPLLWPVDPFALGPHSVLSRPSLAHPAGTDDLGRDSLARLISGGATTLTVAIPSAIIAFLAACFYGFAAALGPAWLDRLLMRLLDAILALPSLVVLIFFAALTRLDAAHLAALLGLVSAPSLARLIRNEALAQRERDFILAARQLGASPFYIARVHLLRVMAPILVVNATFLVGDTILALSALSFLGLGVQPPHTSWGGLLESGLTVAPLGAWWLIVPPGGMIFLAMLAASLTGRGLLARAGDRL</sequence>
<dbReference type="InterPro" id="IPR050366">
    <property type="entry name" value="BP-dependent_transpt_permease"/>
</dbReference>
<keyword evidence="7 9" id="KW-1133">Transmembrane helix</keyword>
<evidence type="ECO:0000256" key="6">
    <source>
        <dbReference type="ARBA" id="ARBA00022927"/>
    </source>
</evidence>
<comment type="caution">
    <text evidence="12">The sequence shown here is derived from an EMBL/GenBank/DDBJ whole genome shotgun (WGS) entry which is preliminary data.</text>
</comment>
<protein>
    <submittedName>
        <fullName evidence="12">ABC transporter permease</fullName>
    </submittedName>
    <submittedName>
        <fullName evidence="11">Peptide/nickel transport system permease protein</fullName>
    </submittedName>
</protein>
<feature type="transmembrane region" description="Helical" evidence="9">
    <location>
        <begin position="7"/>
        <end position="29"/>
    </location>
</feature>
<evidence type="ECO:0000256" key="7">
    <source>
        <dbReference type="ARBA" id="ARBA00022989"/>
    </source>
</evidence>
<comment type="subcellular location">
    <subcellularLocation>
        <location evidence="1 9">Cell membrane</location>
        <topology evidence="1 9">Multi-pass membrane protein</topology>
    </subcellularLocation>
</comment>
<dbReference type="PROSITE" id="PS50928">
    <property type="entry name" value="ABC_TM1"/>
    <property type="match status" value="1"/>
</dbReference>
<feature type="transmembrane region" description="Helical" evidence="9">
    <location>
        <begin position="234"/>
        <end position="254"/>
    </location>
</feature>
<organism evidence="12 14">
    <name type="scientific">Endobacter medicaginis</name>
    <dbReference type="NCBI Taxonomy" id="1181271"/>
    <lineage>
        <taxon>Bacteria</taxon>
        <taxon>Pseudomonadati</taxon>
        <taxon>Pseudomonadota</taxon>
        <taxon>Alphaproteobacteria</taxon>
        <taxon>Acetobacterales</taxon>
        <taxon>Acetobacteraceae</taxon>
        <taxon>Endobacter</taxon>
    </lineage>
</organism>
<dbReference type="EMBL" id="JABXXQ010000065">
    <property type="protein sequence ID" value="NVN29756.1"/>
    <property type="molecule type" value="Genomic_DNA"/>
</dbReference>
<evidence type="ECO:0000313" key="11">
    <source>
        <dbReference type="EMBL" id="MBB3174622.1"/>
    </source>
</evidence>
<evidence type="ECO:0000256" key="5">
    <source>
        <dbReference type="ARBA" id="ARBA00022856"/>
    </source>
</evidence>
<dbReference type="GO" id="GO:0015031">
    <property type="term" value="P:protein transport"/>
    <property type="evidence" value="ECO:0007669"/>
    <property type="project" value="UniProtKB-KW"/>
</dbReference>
<evidence type="ECO:0000259" key="10">
    <source>
        <dbReference type="PROSITE" id="PS50928"/>
    </source>
</evidence>
<accession>A0A850NPG9</accession>
<keyword evidence="5" id="KW-0571">Peptide transport</keyword>
<keyword evidence="3" id="KW-1003">Cell membrane</keyword>
<dbReference type="InterPro" id="IPR035906">
    <property type="entry name" value="MetI-like_sf"/>
</dbReference>
<dbReference type="PANTHER" id="PTHR43386:SF1">
    <property type="entry name" value="D,D-DIPEPTIDE TRANSPORT SYSTEM PERMEASE PROTEIN DDPC-RELATED"/>
    <property type="match status" value="1"/>
</dbReference>
<feature type="transmembrane region" description="Helical" evidence="9">
    <location>
        <begin position="132"/>
        <end position="150"/>
    </location>
</feature>
<evidence type="ECO:0000256" key="1">
    <source>
        <dbReference type="ARBA" id="ARBA00004651"/>
    </source>
</evidence>
<dbReference type="Proteomes" id="UP000565205">
    <property type="component" value="Unassembled WGS sequence"/>
</dbReference>
<comment type="similarity">
    <text evidence="9">Belongs to the binding-protein-dependent transport system permease family.</text>
</comment>
<dbReference type="Proteomes" id="UP000557688">
    <property type="component" value="Unassembled WGS sequence"/>
</dbReference>
<dbReference type="Gene3D" id="1.10.3720.10">
    <property type="entry name" value="MetI-like"/>
    <property type="match status" value="1"/>
</dbReference>
<evidence type="ECO:0000313" key="12">
    <source>
        <dbReference type="EMBL" id="NVN29756.1"/>
    </source>
</evidence>
<keyword evidence="8 9" id="KW-0472">Membrane</keyword>
<gene>
    <name evidence="11" type="ORF">FHR90_002467</name>
    <name evidence="12" type="ORF">HUK83_05320</name>
</gene>
<dbReference type="PANTHER" id="PTHR43386">
    <property type="entry name" value="OLIGOPEPTIDE TRANSPORT SYSTEM PERMEASE PROTEIN APPC"/>
    <property type="match status" value="1"/>
</dbReference>
<feature type="transmembrane region" description="Helical" evidence="9">
    <location>
        <begin position="188"/>
        <end position="214"/>
    </location>
</feature>
<evidence type="ECO:0000256" key="4">
    <source>
        <dbReference type="ARBA" id="ARBA00022692"/>
    </source>
</evidence>
<dbReference type="Pfam" id="PF00528">
    <property type="entry name" value="BPD_transp_1"/>
    <property type="match status" value="1"/>
</dbReference>
<keyword evidence="2 9" id="KW-0813">Transport</keyword>
<keyword evidence="13" id="KW-1185">Reference proteome</keyword>
<reference evidence="11 13" key="2">
    <citation type="submission" date="2020-08" db="EMBL/GenBank/DDBJ databases">
        <title>Genomic Encyclopedia of Type Strains, Phase III (KMG-III): the genomes of soil and plant-associated and newly described type strains.</title>
        <authorList>
            <person name="Whitman W."/>
        </authorList>
    </citation>
    <scope>NUCLEOTIDE SEQUENCE [LARGE SCALE GENOMIC DNA]</scope>
    <source>
        <strain evidence="11 13">CECT 8088</strain>
    </source>
</reference>
<evidence type="ECO:0000256" key="3">
    <source>
        <dbReference type="ARBA" id="ARBA00022475"/>
    </source>
</evidence>
<dbReference type="GO" id="GO:0015833">
    <property type="term" value="P:peptide transport"/>
    <property type="evidence" value="ECO:0007669"/>
    <property type="project" value="UniProtKB-KW"/>
</dbReference>
<dbReference type="GO" id="GO:0055085">
    <property type="term" value="P:transmembrane transport"/>
    <property type="evidence" value="ECO:0007669"/>
    <property type="project" value="InterPro"/>
</dbReference>
<dbReference type="InterPro" id="IPR000515">
    <property type="entry name" value="MetI-like"/>
</dbReference>
<evidence type="ECO:0000256" key="2">
    <source>
        <dbReference type="ARBA" id="ARBA00022448"/>
    </source>
</evidence>
<evidence type="ECO:0000313" key="13">
    <source>
        <dbReference type="Proteomes" id="UP000557688"/>
    </source>
</evidence>